<dbReference type="Proteomes" id="UP001151760">
    <property type="component" value="Unassembled WGS sequence"/>
</dbReference>
<proteinExistence type="predicted"/>
<gene>
    <name evidence="1" type="ORF">Tco_0653848</name>
</gene>
<reference evidence="1" key="2">
    <citation type="submission" date="2022-01" db="EMBL/GenBank/DDBJ databases">
        <authorList>
            <person name="Yamashiro T."/>
            <person name="Shiraishi A."/>
            <person name="Satake H."/>
            <person name="Nakayama K."/>
        </authorList>
    </citation>
    <scope>NUCLEOTIDE SEQUENCE</scope>
</reference>
<sequence>MNTSNTDLKVAAWNVRGMCTRETQKEVKRIIMGWNSEVVNIMVLHCSDKTMLRWVESIQTHKKFFCCFTYAANHEDHSAGGSCKTADMMEFKECIEEIEVQDLNCLGLHYTWIQSRLNPGNGKKAFKFANFTADKPEFLDVVRKGWELEVKGCFTKWKGELQNIQARVDASPHDADIKREEARIMKEYSASVQDEESFLCQQAKIEWLKDGDKNSKFFHANLKARNHKSGVAAIRNEKGVLFEDEKVPDIFV</sequence>
<evidence type="ECO:0008006" key="3">
    <source>
        <dbReference type="Google" id="ProtNLM"/>
    </source>
</evidence>
<organism evidence="1 2">
    <name type="scientific">Tanacetum coccineum</name>
    <dbReference type="NCBI Taxonomy" id="301880"/>
    <lineage>
        <taxon>Eukaryota</taxon>
        <taxon>Viridiplantae</taxon>
        <taxon>Streptophyta</taxon>
        <taxon>Embryophyta</taxon>
        <taxon>Tracheophyta</taxon>
        <taxon>Spermatophyta</taxon>
        <taxon>Magnoliopsida</taxon>
        <taxon>eudicotyledons</taxon>
        <taxon>Gunneridae</taxon>
        <taxon>Pentapetalae</taxon>
        <taxon>asterids</taxon>
        <taxon>campanulids</taxon>
        <taxon>Asterales</taxon>
        <taxon>Asteraceae</taxon>
        <taxon>Asteroideae</taxon>
        <taxon>Anthemideae</taxon>
        <taxon>Anthemidinae</taxon>
        <taxon>Tanacetum</taxon>
    </lineage>
</organism>
<evidence type="ECO:0000313" key="1">
    <source>
        <dbReference type="EMBL" id="GJS59064.1"/>
    </source>
</evidence>
<evidence type="ECO:0000313" key="2">
    <source>
        <dbReference type="Proteomes" id="UP001151760"/>
    </source>
</evidence>
<name>A0ABQ4X1Q3_9ASTR</name>
<dbReference type="EMBL" id="BQNB010009123">
    <property type="protein sequence ID" value="GJS59064.1"/>
    <property type="molecule type" value="Genomic_DNA"/>
</dbReference>
<protein>
    <recommendedName>
        <fullName evidence="3">RNA-directed DNA polymerase, eukaryota, Reverse transcriptase zinc-binding domain protein</fullName>
    </recommendedName>
</protein>
<accession>A0ABQ4X1Q3</accession>
<reference evidence="1" key="1">
    <citation type="journal article" date="2022" name="Int. J. Mol. Sci.">
        <title>Draft Genome of Tanacetum Coccineum: Genomic Comparison of Closely Related Tanacetum-Family Plants.</title>
        <authorList>
            <person name="Yamashiro T."/>
            <person name="Shiraishi A."/>
            <person name="Nakayama K."/>
            <person name="Satake H."/>
        </authorList>
    </citation>
    <scope>NUCLEOTIDE SEQUENCE</scope>
</reference>
<keyword evidence="2" id="KW-1185">Reference proteome</keyword>
<comment type="caution">
    <text evidence="1">The sequence shown here is derived from an EMBL/GenBank/DDBJ whole genome shotgun (WGS) entry which is preliminary data.</text>
</comment>